<dbReference type="InterPro" id="IPR000352">
    <property type="entry name" value="Pep_chain_release_fac_I"/>
</dbReference>
<dbReference type="PROSITE" id="PS00745">
    <property type="entry name" value="RF_PROK_I"/>
    <property type="match status" value="1"/>
</dbReference>
<comment type="function">
    <text evidence="1 7">Peptide chain release factor 1 directs the termination of translation in response to the peptide chain termination codons UAG and UAA.</text>
</comment>
<dbReference type="FunFam" id="3.30.70.1660:FF:000004">
    <property type="entry name" value="Peptide chain release factor 1"/>
    <property type="match status" value="1"/>
</dbReference>
<evidence type="ECO:0000256" key="2">
    <source>
        <dbReference type="ARBA" id="ARBA00004496"/>
    </source>
</evidence>
<dbReference type="Pfam" id="PF00472">
    <property type="entry name" value="RF-1"/>
    <property type="match status" value="1"/>
</dbReference>
<dbReference type="InterPro" id="IPR045853">
    <property type="entry name" value="Pep_chain_release_fac_I_sf"/>
</dbReference>
<feature type="domain" description="Prokaryotic-type class I peptide chain release factors" evidence="9">
    <location>
        <begin position="227"/>
        <end position="243"/>
    </location>
</feature>
<dbReference type="Pfam" id="PF03462">
    <property type="entry name" value="PCRF"/>
    <property type="match status" value="1"/>
</dbReference>
<dbReference type="Proteomes" id="UP000317691">
    <property type="component" value="Unassembled WGS sequence"/>
</dbReference>
<organism evidence="10 11">
    <name type="scientific">Eiseniibacteriota bacterium</name>
    <dbReference type="NCBI Taxonomy" id="2212470"/>
    <lineage>
        <taxon>Bacteria</taxon>
        <taxon>Candidatus Eiseniibacteriota</taxon>
    </lineage>
</organism>
<comment type="subcellular location">
    <subcellularLocation>
        <location evidence="2 7">Cytoplasm</location>
    </subcellularLocation>
</comment>
<comment type="similarity">
    <text evidence="3 7">Belongs to the prokaryotic/mitochondrial release factor family.</text>
</comment>
<evidence type="ECO:0000256" key="1">
    <source>
        <dbReference type="ARBA" id="ARBA00002986"/>
    </source>
</evidence>
<evidence type="ECO:0000259" key="9">
    <source>
        <dbReference type="PROSITE" id="PS00745"/>
    </source>
</evidence>
<dbReference type="InterPro" id="IPR005139">
    <property type="entry name" value="PCRF"/>
</dbReference>
<dbReference type="EMBL" id="VBOZ01000003">
    <property type="protein sequence ID" value="TMQ67187.1"/>
    <property type="molecule type" value="Genomic_DNA"/>
</dbReference>
<dbReference type="Gene3D" id="6.10.140.1950">
    <property type="match status" value="1"/>
</dbReference>
<reference evidence="10 11" key="1">
    <citation type="journal article" date="2019" name="Nat. Microbiol.">
        <title>Mediterranean grassland soil C-N compound turnover is dependent on rainfall and depth, and is mediated by genomically divergent microorganisms.</title>
        <authorList>
            <person name="Diamond S."/>
            <person name="Andeer P.F."/>
            <person name="Li Z."/>
            <person name="Crits-Christoph A."/>
            <person name="Burstein D."/>
            <person name="Anantharaman K."/>
            <person name="Lane K.R."/>
            <person name="Thomas B.C."/>
            <person name="Pan C."/>
            <person name="Northen T.R."/>
            <person name="Banfield J.F."/>
        </authorList>
    </citation>
    <scope>NUCLEOTIDE SEQUENCE [LARGE SCALE GENOMIC DNA]</scope>
    <source>
        <strain evidence="10">WS_9</strain>
    </source>
</reference>
<dbReference type="NCBIfam" id="NF001859">
    <property type="entry name" value="PRK00591.1"/>
    <property type="match status" value="1"/>
</dbReference>
<dbReference type="FunFam" id="3.30.70.1660:FF:000002">
    <property type="entry name" value="Peptide chain release factor 1"/>
    <property type="match status" value="1"/>
</dbReference>
<dbReference type="PANTHER" id="PTHR43804">
    <property type="entry name" value="LD18447P"/>
    <property type="match status" value="1"/>
</dbReference>
<evidence type="ECO:0000256" key="8">
    <source>
        <dbReference type="NCBIfam" id="TIGR00019"/>
    </source>
</evidence>
<dbReference type="GO" id="GO:0016149">
    <property type="term" value="F:translation release factor activity, codon specific"/>
    <property type="evidence" value="ECO:0007669"/>
    <property type="project" value="UniProtKB-UniRule"/>
</dbReference>
<evidence type="ECO:0000256" key="7">
    <source>
        <dbReference type="HAMAP-Rule" id="MF_00093"/>
    </source>
</evidence>
<dbReference type="GO" id="GO:0005829">
    <property type="term" value="C:cytosol"/>
    <property type="evidence" value="ECO:0007669"/>
    <property type="project" value="UniProtKB-ARBA"/>
</dbReference>
<comment type="caution">
    <text evidence="10">The sequence shown here is derived from an EMBL/GenBank/DDBJ whole genome shotgun (WGS) entry which is preliminary data.</text>
</comment>
<evidence type="ECO:0000256" key="4">
    <source>
        <dbReference type="ARBA" id="ARBA00022481"/>
    </source>
</evidence>
<dbReference type="SMART" id="SM00937">
    <property type="entry name" value="PCRF"/>
    <property type="match status" value="1"/>
</dbReference>
<dbReference type="PANTHER" id="PTHR43804:SF7">
    <property type="entry name" value="LD18447P"/>
    <property type="match status" value="1"/>
</dbReference>
<dbReference type="FunFam" id="3.30.160.20:FF:000004">
    <property type="entry name" value="Peptide chain release factor 1"/>
    <property type="match status" value="1"/>
</dbReference>
<keyword evidence="6 7" id="KW-0648">Protein biosynthesis</keyword>
<accession>A0A538TU90</accession>
<dbReference type="Gene3D" id="3.30.70.1660">
    <property type="match status" value="2"/>
</dbReference>
<dbReference type="NCBIfam" id="TIGR00019">
    <property type="entry name" value="prfA"/>
    <property type="match status" value="1"/>
</dbReference>
<dbReference type="InterPro" id="IPR004373">
    <property type="entry name" value="RF-1"/>
</dbReference>
<evidence type="ECO:0000256" key="6">
    <source>
        <dbReference type="ARBA" id="ARBA00022917"/>
    </source>
</evidence>
<sequence length="365" mass="40001">MREALEKAKARFDELTSQLSDPAVVSVPAELKRVSKERSSLEALVTAARRYDDVLRRIAEDTAMVRNEKDPELVAMAKAEIEELEKTRAGLETELPRLLLPADPLDQKSVILEIRAGTGGDEAALFASEILRMYMKYAERHHWGAEVLSSSSASGIGGVKEAIVAINGQGAYSRFKYESGVHRVQRVPETEASGRIHTSAITVAVLPEAEEVDVQINPSEIQIDVFRSSGPGGQSVNTADSAVRIRHLPTGIVVQCQDERSQLKNKAKALKVLRSRLLDMEIQERERKMAATRKSMVSTGDRSAKIRTYNYPQGRVTDHRIGLTLYRLTHVLEGDLDELINGLFNAEQAERLAASGSAATSGGSA</sequence>
<dbReference type="HAMAP" id="MF_00093">
    <property type="entry name" value="Rel_fac_1"/>
    <property type="match status" value="1"/>
</dbReference>
<dbReference type="Gene3D" id="3.30.160.20">
    <property type="match status" value="1"/>
</dbReference>
<gene>
    <name evidence="7 10" type="primary">prfA</name>
    <name evidence="10" type="ORF">E6K79_00695</name>
</gene>
<comment type="PTM">
    <text evidence="7">Methylated by PrmC. Methylation increases the termination efficiency of RF1.</text>
</comment>
<keyword evidence="4 7" id="KW-0488">Methylation</keyword>
<protein>
    <recommendedName>
        <fullName evidence="7 8">Peptide chain release factor 1</fullName>
        <shortName evidence="7">RF-1</shortName>
    </recommendedName>
</protein>
<proteinExistence type="inferred from homology"/>
<dbReference type="AlphaFoldDB" id="A0A538TU90"/>
<feature type="modified residue" description="N5-methylglutamine" evidence="7">
    <location>
        <position position="234"/>
    </location>
</feature>
<evidence type="ECO:0000256" key="5">
    <source>
        <dbReference type="ARBA" id="ARBA00022490"/>
    </source>
</evidence>
<keyword evidence="5 7" id="KW-0963">Cytoplasm</keyword>
<evidence type="ECO:0000313" key="11">
    <source>
        <dbReference type="Proteomes" id="UP000317691"/>
    </source>
</evidence>
<dbReference type="InterPro" id="IPR050057">
    <property type="entry name" value="Prokaryotic/Mito_RF"/>
</dbReference>
<dbReference type="SUPFAM" id="SSF75620">
    <property type="entry name" value="Release factor"/>
    <property type="match status" value="1"/>
</dbReference>
<evidence type="ECO:0000313" key="10">
    <source>
        <dbReference type="EMBL" id="TMQ67187.1"/>
    </source>
</evidence>
<name>A0A538TU90_UNCEI</name>
<evidence type="ECO:0000256" key="3">
    <source>
        <dbReference type="ARBA" id="ARBA00010835"/>
    </source>
</evidence>